<feature type="transmembrane region" description="Helical" evidence="6">
    <location>
        <begin position="442"/>
        <end position="461"/>
    </location>
</feature>
<evidence type="ECO:0000313" key="7">
    <source>
        <dbReference type="EMBL" id="CDP35199.1"/>
    </source>
</evidence>
<dbReference type="PhylomeDB" id="A0A060T365"/>
<evidence type="ECO:0000256" key="4">
    <source>
        <dbReference type="ARBA" id="ARBA00023136"/>
    </source>
</evidence>
<evidence type="ECO:0000256" key="5">
    <source>
        <dbReference type="SAM" id="MobiDB-lite"/>
    </source>
</evidence>
<evidence type="ECO:0000256" key="6">
    <source>
        <dbReference type="SAM" id="Phobius"/>
    </source>
</evidence>
<feature type="transmembrane region" description="Helical" evidence="6">
    <location>
        <begin position="99"/>
        <end position="120"/>
    </location>
</feature>
<reference evidence="7" key="2">
    <citation type="submission" date="2014-06" db="EMBL/GenBank/DDBJ databases">
        <title>The complete genome of Blastobotrys (Arxula) adeninivorans LS3 - a yeast of biotechnological interest.</title>
        <authorList>
            <person name="Kunze G."/>
            <person name="Gaillardin C."/>
            <person name="Czernicka M."/>
            <person name="Durrens P."/>
            <person name="Martin T."/>
            <person name="Boer E."/>
            <person name="Gabaldon T."/>
            <person name="Cruz J."/>
            <person name="Talla E."/>
            <person name="Marck C."/>
            <person name="Goffeau A."/>
            <person name="Barbe V."/>
            <person name="Baret P."/>
            <person name="Baronian K."/>
            <person name="Beier S."/>
            <person name="Bleykasten C."/>
            <person name="Bode R."/>
            <person name="Casaregola S."/>
            <person name="Despons L."/>
            <person name="Fairhead C."/>
            <person name="Giersberg M."/>
            <person name="Gierski P."/>
            <person name="Hahnel U."/>
            <person name="Hartmann A."/>
            <person name="Jankowska D."/>
            <person name="Jubin C."/>
            <person name="Jung P."/>
            <person name="Lafontaine I."/>
            <person name="Leh-Louis V."/>
            <person name="Lemaire M."/>
            <person name="Marcet-Houben M."/>
            <person name="Mascher M."/>
            <person name="Morel G."/>
            <person name="Richard G.-F."/>
            <person name="Riechen J."/>
            <person name="Sacerdot C."/>
            <person name="Sarkar A."/>
            <person name="Savel G."/>
            <person name="Schacherer J."/>
            <person name="Sherman D."/>
            <person name="Straub M.-L."/>
            <person name="Stein N."/>
            <person name="Thierry A."/>
            <person name="Trautwein-Schult A."/>
            <person name="Westhof E."/>
            <person name="Worch S."/>
            <person name="Dujon B."/>
            <person name="Souciet J.-L."/>
            <person name="Wincker P."/>
            <person name="Scholz U."/>
            <person name="Neuveglise N."/>
        </authorList>
    </citation>
    <scope>NUCLEOTIDE SEQUENCE</scope>
    <source>
        <strain evidence="7">LS3</strain>
    </source>
</reference>
<keyword evidence="4 6" id="KW-0472">Membrane</keyword>
<sequence>MGRQVATLICCFLAGLGCGTMYIYSAYAPQLASRLALRATSVSFLGMVGNLGMAVTGPLSGSVVDRKGPRIPIVIGAIATSLGYWIIKKSYESSNGSVPVLAFALLIVGIGSTFGFSAVVKSAALAFPRARGFATSVPMAAFGLSAFFMSTLAAELMPGDTLGFLTMLSIVPCTLFVACLPFIRFPEGATTETIEMKPVRTTARGHGHVRSASSVSSDSMTPDATEPAGSSLSPSGDIYGSTLLRSRLFWSHFLVMGVLAGIGQMYIYSCGYCVRALLGGGTAQGDQLEGIDEAAVQTLQSVQVSIISLSSFAGRLLSGSLSDLLAYRYKLQRTWLLVGAGLVSLSAQFAGYSVNSVNHLWLISAETGLAYGICYGSYPTIVGDAFGMKYFSQNWGLLALSPLSVSYLFNMLFGYYYDINSVQDSDGRQVCRQGRLCYSSAFKVTFCGAVFVIALACHVIMTQRKHDRRT</sequence>
<evidence type="ECO:0000256" key="2">
    <source>
        <dbReference type="ARBA" id="ARBA00022692"/>
    </source>
</evidence>
<dbReference type="Pfam" id="PF07690">
    <property type="entry name" value="MFS_1"/>
    <property type="match status" value="1"/>
</dbReference>
<dbReference type="PANTHER" id="PTHR21576">
    <property type="entry name" value="UNCHARACTERIZED NODULIN-LIKE PROTEIN"/>
    <property type="match status" value="1"/>
</dbReference>
<organism evidence="7">
    <name type="scientific">Blastobotrys adeninivorans</name>
    <name type="common">Yeast</name>
    <name type="synonym">Arxula adeninivorans</name>
    <dbReference type="NCBI Taxonomy" id="409370"/>
    <lineage>
        <taxon>Eukaryota</taxon>
        <taxon>Fungi</taxon>
        <taxon>Dikarya</taxon>
        <taxon>Ascomycota</taxon>
        <taxon>Saccharomycotina</taxon>
        <taxon>Dipodascomycetes</taxon>
        <taxon>Dipodascales</taxon>
        <taxon>Trichomonascaceae</taxon>
        <taxon>Blastobotrys</taxon>
    </lineage>
</organism>
<feature type="transmembrane region" description="Helical" evidence="6">
    <location>
        <begin position="71"/>
        <end position="87"/>
    </location>
</feature>
<feature type="region of interest" description="Disordered" evidence="5">
    <location>
        <begin position="203"/>
        <end position="232"/>
    </location>
</feature>
<accession>A0A060T365</accession>
<keyword evidence="2 6" id="KW-0812">Transmembrane</keyword>
<dbReference type="AlphaFoldDB" id="A0A060T365"/>
<dbReference type="EMBL" id="HG937693">
    <property type="protein sequence ID" value="CDP35199.1"/>
    <property type="molecule type" value="Genomic_DNA"/>
</dbReference>
<feature type="transmembrane region" description="Helical" evidence="6">
    <location>
        <begin position="395"/>
        <end position="417"/>
    </location>
</feature>
<feature type="transmembrane region" description="Helical" evidence="6">
    <location>
        <begin position="334"/>
        <end position="354"/>
    </location>
</feature>
<gene>
    <name evidence="7" type="ORF">GNLVRS02_ARAD1C29898g</name>
</gene>
<feature type="transmembrane region" description="Helical" evidence="6">
    <location>
        <begin position="162"/>
        <end position="183"/>
    </location>
</feature>
<feature type="transmembrane region" description="Helical" evidence="6">
    <location>
        <begin position="360"/>
        <end position="383"/>
    </location>
</feature>
<dbReference type="GO" id="GO:0000329">
    <property type="term" value="C:fungal-type vacuole membrane"/>
    <property type="evidence" value="ECO:0007669"/>
    <property type="project" value="TreeGrafter"/>
</dbReference>
<dbReference type="SUPFAM" id="SSF103473">
    <property type="entry name" value="MFS general substrate transporter"/>
    <property type="match status" value="1"/>
</dbReference>
<dbReference type="InterPro" id="IPR036259">
    <property type="entry name" value="MFS_trans_sf"/>
</dbReference>
<evidence type="ECO:0000256" key="1">
    <source>
        <dbReference type="ARBA" id="ARBA00004141"/>
    </source>
</evidence>
<proteinExistence type="predicted"/>
<dbReference type="PANTHER" id="PTHR21576:SF158">
    <property type="entry name" value="RIBOSOMAL RNA-PROCESSING PROTEIN 12-LIKE CONSERVED DOMAIN-CONTAINING PROTEIN"/>
    <property type="match status" value="1"/>
</dbReference>
<keyword evidence="3 6" id="KW-1133">Transmembrane helix</keyword>
<reference evidence="7" key="1">
    <citation type="submission" date="2014-02" db="EMBL/GenBank/DDBJ databases">
        <authorList>
            <person name="Genoscope - CEA"/>
        </authorList>
    </citation>
    <scope>NUCLEOTIDE SEQUENCE</scope>
    <source>
        <strain evidence="7">LS3</strain>
    </source>
</reference>
<dbReference type="PROSITE" id="PS51257">
    <property type="entry name" value="PROKAR_LIPOPROTEIN"/>
    <property type="match status" value="1"/>
</dbReference>
<name>A0A060T365_BLAAD</name>
<protein>
    <submittedName>
        <fullName evidence="7">ARAD1C29898p</fullName>
    </submittedName>
</protein>
<evidence type="ECO:0000256" key="3">
    <source>
        <dbReference type="ARBA" id="ARBA00022989"/>
    </source>
</evidence>
<comment type="subcellular location">
    <subcellularLocation>
        <location evidence="1">Membrane</location>
        <topology evidence="1">Multi-pass membrane protein</topology>
    </subcellularLocation>
</comment>
<dbReference type="Gene3D" id="1.20.1250.20">
    <property type="entry name" value="MFS general substrate transporter like domains"/>
    <property type="match status" value="1"/>
</dbReference>
<feature type="transmembrane region" description="Helical" evidence="6">
    <location>
        <begin position="44"/>
        <end position="64"/>
    </location>
</feature>
<dbReference type="InterPro" id="IPR011701">
    <property type="entry name" value="MFS"/>
</dbReference>
<dbReference type="GO" id="GO:0022857">
    <property type="term" value="F:transmembrane transporter activity"/>
    <property type="evidence" value="ECO:0007669"/>
    <property type="project" value="InterPro"/>
</dbReference>
<feature type="transmembrane region" description="Helical" evidence="6">
    <location>
        <begin position="248"/>
        <end position="268"/>
    </location>
</feature>
<feature type="transmembrane region" description="Helical" evidence="6">
    <location>
        <begin position="132"/>
        <end position="150"/>
    </location>
</feature>